<comment type="similarity">
    <text evidence="2">Belongs to the ATPase C chain family.</text>
</comment>
<accession>A0A6J6JUB2</accession>
<keyword evidence="4" id="KW-1003">Cell membrane</keyword>
<keyword evidence="12" id="KW-0066">ATP synthesis</keyword>
<gene>
    <name evidence="16" type="ORF">UFOPK2166_00062</name>
    <name evidence="17" type="ORF">UFOPK2195_00448</name>
    <name evidence="18" type="ORF">UFOPK2872_00116</name>
    <name evidence="19" type="ORF">UFOPK4000_00293</name>
</gene>
<evidence type="ECO:0000313" key="18">
    <source>
        <dbReference type="EMBL" id="CAB4753979.1"/>
    </source>
</evidence>
<dbReference type="InterPro" id="IPR000454">
    <property type="entry name" value="ATP_synth_F0_csu"/>
</dbReference>
<keyword evidence="7" id="KW-0375">Hydrogen ion transport</keyword>
<dbReference type="GO" id="GO:0033177">
    <property type="term" value="C:proton-transporting two-sector ATPase complex, proton-transporting domain"/>
    <property type="evidence" value="ECO:0007669"/>
    <property type="project" value="InterPro"/>
</dbReference>
<evidence type="ECO:0000256" key="7">
    <source>
        <dbReference type="ARBA" id="ARBA00022781"/>
    </source>
</evidence>
<dbReference type="SUPFAM" id="SSF81333">
    <property type="entry name" value="F1F0 ATP synthase subunit C"/>
    <property type="match status" value="1"/>
</dbReference>
<dbReference type="GO" id="GO:0005886">
    <property type="term" value="C:plasma membrane"/>
    <property type="evidence" value="ECO:0007669"/>
    <property type="project" value="UniProtKB-SubCell"/>
</dbReference>
<evidence type="ECO:0000313" key="16">
    <source>
        <dbReference type="EMBL" id="CAB4639309.1"/>
    </source>
</evidence>
<dbReference type="FunFam" id="1.20.20.10:FF:000002">
    <property type="entry name" value="ATP synthase subunit c"/>
    <property type="match status" value="1"/>
</dbReference>
<dbReference type="GO" id="GO:0008289">
    <property type="term" value="F:lipid binding"/>
    <property type="evidence" value="ECO:0007669"/>
    <property type="project" value="UniProtKB-KW"/>
</dbReference>
<comment type="subcellular location">
    <subcellularLocation>
        <location evidence="1">Cell membrane</location>
        <topology evidence="1">Multi-pass membrane protein</topology>
    </subcellularLocation>
</comment>
<evidence type="ECO:0000256" key="8">
    <source>
        <dbReference type="ARBA" id="ARBA00022989"/>
    </source>
</evidence>
<evidence type="ECO:0000259" key="15">
    <source>
        <dbReference type="Pfam" id="PF00137"/>
    </source>
</evidence>
<evidence type="ECO:0000256" key="9">
    <source>
        <dbReference type="ARBA" id="ARBA00023065"/>
    </source>
</evidence>
<evidence type="ECO:0000256" key="10">
    <source>
        <dbReference type="ARBA" id="ARBA00023121"/>
    </source>
</evidence>
<dbReference type="AlphaFoldDB" id="A0A6J6JUB2"/>
<comment type="function">
    <text evidence="13">F(1)F(0) ATP synthase produces ATP from ADP in the presence of a proton or sodium gradient. F-type ATPases consist of two structural domains, F(1) containing the extramembraneous catalytic core and F(0) containing the membrane proton channel, linked together by a central stalk and a peripheral stalk. During catalysis, ATP synthesis in the catalytic domain of F(1) is coupled via a rotary mechanism of the central stalk subunits to proton translocation.</text>
</comment>
<dbReference type="Pfam" id="PF00137">
    <property type="entry name" value="ATP-synt_C"/>
    <property type="match status" value="1"/>
</dbReference>
<feature type="transmembrane region" description="Helical" evidence="14">
    <location>
        <begin position="28"/>
        <end position="51"/>
    </location>
</feature>
<proteinExistence type="inferred from homology"/>
<evidence type="ECO:0000256" key="12">
    <source>
        <dbReference type="ARBA" id="ARBA00023310"/>
    </source>
</evidence>
<evidence type="ECO:0000256" key="14">
    <source>
        <dbReference type="SAM" id="Phobius"/>
    </source>
</evidence>
<keyword evidence="8 14" id="KW-1133">Transmembrane helix</keyword>
<dbReference type="GO" id="GO:0045259">
    <property type="term" value="C:proton-transporting ATP synthase complex"/>
    <property type="evidence" value="ECO:0007669"/>
    <property type="project" value="UniProtKB-KW"/>
</dbReference>
<dbReference type="NCBIfam" id="TIGR01260">
    <property type="entry name" value="ATP_synt_c"/>
    <property type="match status" value="1"/>
</dbReference>
<evidence type="ECO:0000313" key="17">
    <source>
        <dbReference type="EMBL" id="CAB4650567.1"/>
    </source>
</evidence>
<keyword evidence="10" id="KW-0446">Lipid-binding</keyword>
<reference evidence="16" key="1">
    <citation type="submission" date="2020-05" db="EMBL/GenBank/DDBJ databases">
        <authorList>
            <person name="Chiriac C."/>
            <person name="Salcher M."/>
            <person name="Ghai R."/>
            <person name="Kavagutti S V."/>
        </authorList>
    </citation>
    <scope>NUCLEOTIDE SEQUENCE</scope>
</reference>
<evidence type="ECO:0000256" key="5">
    <source>
        <dbReference type="ARBA" id="ARBA00022547"/>
    </source>
</evidence>
<evidence type="ECO:0000256" key="3">
    <source>
        <dbReference type="ARBA" id="ARBA00022448"/>
    </source>
</evidence>
<dbReference type="EMBL" id="CAFBOT010000030">
    <property type="protein sequence ID" value="CAB4984279.1"/>
    <property type="molecule type" value="Genomic_DNA"/>
</dbReference>
<evidence type="ECO:0000256" key="6">
    <source>
        <dbReference type="ARBA" id="ARBA00022692"/>
    </source>
</evidence>
<dbReference type="PANTHER" id="PTHR10031:SF0">
    <property type="entry name" value="ATPASE PROTEIN 9"/>
    <property type="match status" value="1"/>
</dbReference>
<dbReference type="InterPro" id="IPR020537">
    <property type="entry name" value="ATP_synth_F0_csu_DDCD_BS"/>
</dbReference>
<evidence type="ECO:0000256" key="1">
    <source>
        <dbReference type="ARBA" id="ARBA00004651"/>
    </source>
</evidence>
<dbReference type="PANTHER" id="PTHR10031">
    <property type="entry name" value="ATP SYNTHASE LIPID-BINDING PROTEIN, MITOCHONDRIAL"/>
    <property type="match status" value="1"/>
</dbReference>
<feature type="domain" description="V-ATPase proteolipid subunit C-like" evidence="15">
    <location>
        <begin position="32"/>
        <end position="93"/>
    </location>
</feature>
<dbReference type="InterPro" id="IPR002379">
    <property type="entry name" value="ATPase_proteolipid_c-like_dom"/>
</dbReference>
<dbReference type="GO" id="GO:0015078">
    <property type="term" value="F:proton transmembrane transporter activity"/>
    <property type="evidence" value="ECO:0007669"/>
    <property type="project" value="InterPro"/>
</dbReference>
<evidence type="ECO:0000256" key="13">
    <source>
        <dbReference type="ARBA" id="ARBA00025198"/>
    </source>
</evidence>
<dbReference type="InterPro" id="IPR005953">
    <property type="entry name" value="ATP_synth_csu_bac/chlpt"/>
</dbReference>
<evidence type="ECO:0000313" key="19">
    <source>
        <dbReference type="EMBL" id="CAB4984279.1"/>
    </source>
</evidence>
<feature type="transmembrane region" description="Helical" evidence="14">
    <location>
        <begin position="72"/>
        <end position="93"/>
    </location>
</feature>
<name>A0A6J6JUB2_9ZZZZ</name>
<evidence type="ECO:0000256" key="2">
    <source>
        <dbReference type="ARBA" id="ARBA00006704"/>
    </source>
</evidence>
<keyword evidence="9" id="KW-0406">Ion transport</keyword>
<sequence>MEALTRIAHVSARVAAELTPAELKANSAAQMAGLAYGLAAIGPGIGIGMIFGKAIEAMARQPESAGMVRTTMFLGVAFTEALALIGFVAFILLKFA</sequence>
<dbReference type="InterPro" id="IPR035921">
    <property type="entry name" value="F/V-ATP_Csub_sf"/>
</dbReference>
<keyword evidence="5" id="KW-0138">CF(0)</keyword>
<keyword evidence="6 14" id="KW-0812">Transmembrane</keyword>
<protein>
    <submittedName>
        <fullName evidence="16">Unannotated protein</fullName>
    </submittedName>
</protein>
<evidence type="ECO:0000256" key="11">
    <source>
        <dbReference type="ARBA" id="ARBA00023136"/>
    </source>
</evidence>
<dbReference type="EMBL" id="CAEZWH010000064">
    <property type="protein sequence ID" value="CAB4650567.1"/>
    <property type="molecule type" value="Genomic_DNA"/>
</dbReference>
<dbReference type="EMBL" id="CAEZWB010000003">
    <property type="protein sequence ID" value="CAB4639309.1"/>
    <property type="molecule type" value="Genomic_DNA"/>
</dbReference>
<dbReference type="PRINTS" id="PR00124">
    <property type="entry name" value="ATPASEC"/>
</dbReference>
<dbReference type="HAMAP" id="MF_01396">
    <property type="entry name" value="ATP_synth_c_bact"/>
    <property type="match status" value="1"/>
</dbReference>
<dbReference type="InterPro" id="IPR038662">
    <property type="entry name" value="ATP_synth_F0_csu_sf"/>
</dbReference>
<evidence type="ECO:0000256" key="4">
    <source>
        <dbReference type="ARBA" id="ARBA00022475"/>
    </source>
</evidence>
<keyword evidence="11 14" id="KW-0472">Membrane</keyword>
<dbReference type="PROSITE" id="PS00605">
    <property type="entry name" value="ATPASE_C"/>
    <property type="match status" value="1"/>
</dbReference>
<organism evidence="16">
    <name type="scientific">freshwater metagenome</name>
    <dbReference type="NCBI Taxonomy" id="449393"/>
    <lineage>
        <taxon>unclassified sequences</taxon>
        <taxon>metagenomes</taxon>
        <taxon>ecological metagenomes</taxon>
    </lineage>
</organism>
<keyword evidence="3" id="KW-0813">Transport</keyword>
<dbReference type="GO" id="GO:0015986">
    <property type="term" value="P:proton motive force-driven ATP synthesis"/>
    <property type="evidence" value="ECO:0007669"/>
    <property type="project" value="InterPro"/>
</dbReference>
<dbReference type="EMBL" id="CAEZZM010000006">
    <property type="protein sequence ID" value="CAB4753979.1"/>
    <property type="molecule type" value="Genomic_DNA"/>
</dbReference>
<dbReference type="Gene3D" id="1.20.20.10">
    <property type="entry name" value="F1F0 ATP synthase subunit C"/>
    <property type="match status" value="1"/>
</dbReference>
<dbReference type="CDD" id="cd18121">
    <property type="entry name" value="ATP-synt_Fo_c"/>
    <property type="match status" value="1"/>
</dbReference>